<dbReference type="InterPro" id="IPR013651">
    <property type="entry name" value="ATP-grasp_RimK-type"/>
</dbReference>
<evidence type="ECO:0000313" key="6">
    <source>
        <dbReference type="EMBL" id="PRH85728.1"/>
    </source>
</evidence>
<evidence type="ECO:0000256" key="3">
    <source>
        <dbReference type="ARBA" id="ARBA00022840"/>
    </source>
</evidence>
<sequence>MRIGLAADNGEWHRGRLLGALRACGIEPVLFSLADVAMVTGGGEPLRIPGFEGELPDGVLLRTISGGTFEATTMRLGVLHALVAAGVVVWNDPRAIERCVDKSMTSLLIARAGLPTPDTFVVSSREAAAAVVRREARADAPLVLKPLFGSQGKGLRLIGAPDDLPETEEVARVYYLQRFVRRNVEGWRDYRVFVCGGRVVAAMAREGDGWITNVHQGGRPSRWQMPEEAESLALRAAQAVDVAYCGVDLIEDDRGRFLVLEVNSMPSWSGLQSIVDVDISEAVVRAFLKAVYAAHRPAMVAVS</sequence>
<feature type="domain" description="ATP-grasp" evidence="5">
    <location>
        <begin position="106"/>
        <end position="288"/>
    </location>
</feature>
<dbReference type="PANTHER" id="PTHR21621:SF0">
    <property type="entry name" value="BETA-CITRYLGLUTAMATE SYNTHASE B-RELATED"/>
    <property type="match status" value="1"/>
</dbReference>
<keyword evidence="2 4" id="KW-0547">Nucleotide-binding</keyword>
<name>A0A2S9Q8P6_9HYPH</name>
<keyword evidence="3 4" id="KW-0067">ATP-binding</keyword>
<keyword evidence="1" id="KW-0479">Metal-binding</keyword>
<dbReference type="RefSeq" id="WP_105863725.1">
    <property type="nucleotide sequence ID" value="NZ_PUEJ01000007.1"/>
</dbReference>
<dbReference type="GO" id="GO:0046872">
    <property type="term" value="F:metal ion binding"/>
    <property type="evidence" value="ECO:0007669"/>
    <property type="project" value="UniProtKB-KW"/>
</dbReference>
<dbReference type="EMBL" id="PUEJ01000007">
    <property type="protein sequence ID" value="PRH85728.1"/>
    <property type="molecule type" value="Genomic_DNA"/>
</dbReference>
<dbReference type="InterPro" id="IPR011761">
    <property type="entry name" value="ATP-grasp"/>
</dbReference>
<evidence type="ECO:0000256" key="4">
    <source>
        <dbReference type="PROSITE-ProRule" id="PRU00409"/>
    </source>
</evidence>
<evidence type="ECO:0000256" key="1">
    <source>
        <dbReference type="ARBA" id="ARBA00022723"/>
    </source>
</evidence>
<dbReference type="GO" id="GO:0016879">
    <property type="term" value="F:ligase activity, forming carbon-nitrogen bonds"/>
    <property type="evidence" value="ECO:0007669"/>
    <property type="project" value="TreeGrafter"/>
</dbReference>
<dbReference type="NCBIfam" id="TIGR00768">
    <property type="entry name" value="rimK_fam"/>
    <property type="match status" value="1"/>
</dbReference>
<proteinExistence type="predicted"/>
<evidence type="ECO:0000259" key="5">
    <source>
        <dbReference type="PROSITE" id="PS50975"/>
    </source>
</evidence>
<keyword evidence="7" id="KW-1185">Reference proteome</keyword>
<organism evidence="6 7">
    <name type="scientific">Labrys okinawensis</name>
    <dbReference type="NCBI Taxonomy" id="346911"/>
    <lineage>
        <taxon>Bacteria</taxon>
        <taxon>Pseudomonadati</taxon>
        <taxon>Pseudomonadota</taxon>
        <taxon>Alphaproteobacteria</taxon>
        <taxon>Hyphomicrobiales</taxon>
        <taxon>Xanthobacteraceae</taxon>
        <taxon>Labrys</taxon>
    </lineage>
</organism>
<comment type="caution">
    <text evidence="6">The sequence shown here is derived from an EMBL/GenBank/DDBJ whole genome shotgun (WGS) entry which is preliminary data.</text>
</comment>
<dbReference type="GO" id="GO:0005524">
    <property type="term" value="F:ATP binding"/>
    <property type="evidence" value="ECO:0007669"/>
    <property type="project" value="UniProtKB-UniRule"/>
</dbReference>
<evidence type="ECO:0000313" key="7">
    <source>
        <dbReference type="Proteomes" id="UP000237682"/>
    </source>
</evidence>
<gene>
    <name evidence="6" type="ORF">C5L14_19385</name>
</gene>
<protein>
    <submittedName>
        <fullName evidence="6">RimK family alpha-L-glutamate ligase</fullName>
    </submittedName>
</protein>
<dbReference type="OrthoDB" id="9786585at2"/>
<keyword evidence="6" id="KW-0436">Ligase</keyword>
<dbReference type="AlphaFoldDB" id="A0A2S9Q8P6"/>
<dbReference type="SUPFAM" id="SSF56059">
    <property type="entry name" value="Glutathione synthetase ATP-binding domain-like"/>
    <property type="match status" value="1"/>
</dbReference>
<dbReference type="Pfam" id="PF08443">
    <property type="entry name" value="RimK"/>
    <property type="match status" value="1"/>
</dbReference>
<dbReference type="Proteomes" id="UP000237682">
    <property type="component" value="Unassembled WGS sequence"/>
</dbReference>
<dbReference type="Gene3D" id="3.40.50.20">
    <property type="match status" value="1"/>
</dbReference>
<dbReference type="PANTHER" id="PTHR21621">
    <property type="entry name" value="RIBOSOMAL PROTEIN S6 MODIFICATION PROTEIN"/>
    <property type="match status" value="1"/>
</dbReference>
<accession>A0A2S9Q8P6</accession>
<dbReference type="GO" id="GO:0005737">
    <property type="term" value="C:cytoplasm"/>
    <property type="evidence" value="ECO:0007669"/>
    <property type="project" value="TreeGrafter"/>
</dbReference>
<dbReference type="InterPro" id="IPR004666">
    <property type="entry name" value="Rp_bS6_RimK/Lys_biosynth_LsyX"/>
</dbReference>
<reference evidence="6 7" key="1">
    <citation type="submission" date="2018-02" db="EMBL/GenBank/DDBJ databases">
        <title>Whole genome sequencing of endophytic bacterium.</title>
        <authorList>
            <person name="Eedara R."/>
            <person name="Podile A.R."/>
        </authorList>
    </citation>
    <scope>NUCLEOTIDE SEQUENCE [LARGE SCALE GENOMIC DNA]</scope>
    <source>
        <strain evidence="6 7">RP1T</strain>
    </source>
</reference>
<evidence type="ECO:0000256" key="2">
    <source>
        <dbReference type="ARBA" id="ARBA00022741"/>
    </source>
</evidence>
<dbReference type="PROSITE" id="PS50975">
    <property type="entry name" value="ATP_GRASP"/>
    <property type="match status" value="1"/>
</dbReference>
<dbReference type="Gene3D" id="3.30.470.20">
    <property type="entry name" value="ATP-grasp fold, B domain"/>
    <property type="match status" value="1"/>
</dbReference>